<keyword evidence="2" id="KW-1185">Reference proteome</keyword>
<evidence type="ECO:0000313" key="2">
    <source>
        <dbReference type="Proteomes" id="UP001138997"/>
    </source>
</evidence>
<accession>A0A9X1NHA4</accession>
<comment type="caution">
    <text evidence="1">The sequence shown here is derived from an EMBL/GenBank/DDBJ whole genome shotgun (WGS) entry which is preliminary data.</text>
</comment>
<dbReference type="AlphaFoldDB" id="A0A9X1NHA4"/>
<gene>
    <name evidence="1" type="ORF">LR394_23405</name>
</gene>
<dbReference type="EMBL" id="JAJOMB010000013">
    <property type="protein sequence ID" value="MCD5313859.1"/>
    <property type="molecule type" value="Genomic_DNA"/>
</dbReference>
<name>A0A9X1NHA4_9ACTN</name>
<sequence>MNSQHVAGRAPMPAQRALETFMHSSGGGFCTVCGTVWPCSQAATQTSDEKTLAGTSS</sequence>
<dbReference type="RefSeq" id="WP_231445681.1">
    <property type="nucleotide sequence ID" value="NZ_JAJOMB010000013.1"/>
</dbReference>
<dbReference type="Proteomes" id="UP001138997">
    <property type="component" value="Unassembled WGS sequence"/>
</dbReference>
<organism evidence="1 2">
    <name type="scientific">Kineosporia babensis</name>
    <dbReference type="NCBI Taxonomy" id="499548"/>
    <lineage>
        <taxon>Bacteria</taxon>
        <taxon>Bacillati</taxon>
        <taxon>Actinomycetota</taxon>
        <taxon>Actinomycetes</taxon>
        <taxon>Kineosporiales</taxon>
        <taxon>Kineosporiaceae</taxon>
        <taxon>Kineosporia</taxon>
    </lineage>
</organism>
<reference evidence="1" key="1">
    <citation type="submission" date="2021-11" db="EMBL/GenBank/DDBJ databases">
        <title>Streptomyces corallinus and Kineosporia corallina sp. nov., two new coral-derived marine actinobacteria.</title>
        <authorList>
            <person name="Buangrab K."/>
            <person name="Sutthacheep M."/>
            <person name="Yeemin T."/>
            <person name="Harunari E."/>
            <person name="Igarashi Y."/>
            <person name="Sripreechasak P."/>
            <person name="Kanchanasin P."/>
            <person name="Tanasupawat S."/>
            <person name="Phongsopitanun W."/>
        </authorList>
    </citation>
    <scope>NUCLEOTIDE SEQUENCE</scope>
    <source>
        <strain evidence="1">JCM 31032</strain>
    </source>
</reference>
<evidence type="ECO:0000313" key="1">
    <source>
        <dbReference type="EMBL" id="MCD5313859.1"/>
    </source>
</evidence>
<proteinExistence type="predicted"/>
<protein>
    <submittedName>
        <fullName evidence="1">Uncharacterized protein</fullName>
    </submittedName>
</protein>